<keyword evidence="3" id="KW-1185">Reference proteome</keyword>
<name>A0A1E5L4L7_9FIRM</name>
<keyword evidence="1" id="KW-0812">Transmembrane</keyword>
<feature type="transmembrane region" description="Helical" evidence="1">
    <location>
        <begin position="36"/>
        <end position="54"/>
    </location>
</feature>
<gene>
    <name evidence="2" type="ORF">BHU72_05555</name>
</gene>
<dbReference type="RefSeq" id="WP_069702404.1">
    <property type="nucleotide sequence ID" value="NZ_MJAT01000033.1"/>
</dbReference>
<dbReference type="AlphaFoldDB" id="A0A1E5L4L7"/>
<evidence type="ECO:0000313" key="2">
    <source>
        <dbReference type="EMBL" id="OEH85077.1"/>
    </source>
</evidence>
<evidence type="ECO:0000256" key="1">
    <source>
        <dbReference type="SAM" id="Phobius"/>
    </source>
</evidence>
<dbReference type="Proteomes" id="UP000095255">
    <property type="component" value="Unassembled WGS sequence"/>
</dbReference>
<dbReference type="OrthoDB" id="2842789at2"/>
<dbReference type="STRING" id="1390249.BHU72_05555"/>
<proteinExistence type="predicted"/>
<sequence>MSTVLSIAFIILMAILIRSGVSFVSKHIKYPRMRWVLSIYLGVLILSVGVFYFLPADHFSEDSVLDKLTGDMIGYPAYPDYYDLAKRDVLNETNDVFLQGEWSFDISGDKLEILTHDGNYYHALVIAERTQELEGKIEVKSYKTPHMVGTVDITDKIIPPMIDLKSQQIIISFERVKMEFAAFKKDFTVTQFQETVYRDHTRGFSHMSGPMLLYLRIPPTMELSGFVDNVLYIN</sequence>
<accession>A0A1E5L4L7</accession>
<dbReference type="EMBL" id="MJAT01000033">
    <property type="protein sequence ID" value="OEH85077.1"/>
    <property type="molecule type" value="Genomic_DNA"/>
</dbReference>
<keyword evidence="1" id="KW-1133">Transmembrane helix</keyword>
<feature type="transmembrane region" description="Helical" evidence="1">
    <location>
        <begin position="6"/>
        <end position="24"/>
    </location>
</feature>
<protein>
    <submittedName>
        <fullName evidence="2">Uncharacterized protein</fullName>
    </submittedName>
</protein>
<evidence type="ECO:0000313" key="3">
    <source>
        <dbReference type="Proteomes" id="UP000095255"/>
    </source>
</evidence>
<comment type="caution">
    <text evidence="2">The sequence shown here is derived from an EMBL/GenBank/DDBJ whole genome shotgun (WGS) entry which is preliminary data.</text>
</comment>
<reference evidence="2 3" key="1">
    <citation type="submission" date="2016-09" db="EMBL/GenBank/DDBJ databases">
        <title>Desulfuribacillus arsenicus sp. nov., an obligately anaerobic, dissimilatory arsenic- and antimonate-reducing bacterium isolated from anoxic sediments.</title>
        <authorList>
            <person name="Abin C.A."/>
            <person name="Hollibaugh J.T."/>
        </authorList>
    </citation>
    <scope>NUCLEOTIDE SEQUENCE [LARGE SCALE GENOMIC DNA]</scope>
    <source>
        <strain evidence="2 3">MLFW-2</strain>
    </source>
</reference>
<keyword evidence="1" id="KW-0472">Membrane</keyword>
<organism evidence="2 3">
    <name type="scientific">Desulfuribacillus stibiiarsenatis</name>
    <dbReference type="NCBI Taxonomy" id="1390249"/>
    <lineage>
        <taxon>Bacteria</taxon>
        <taxon>Bacillati</taxon>
        <taxon>Bacillota</taxon>
        <taxon>Desulfuribacillia</taxon>
        <taxon>Desulfuribacillales</taxon>
        <taxon>Desulfuribacillaceae</taxon>
        <taxon>Desulfuribacillus</taxon>
    </lineage>
</organism>